<reference evidence="1 2" key="1">
    <citation type="submission" date="2019-04" db="EMBL/GenBank/DDBJ databases">
        <title>Phreatobacter aquaticus sp. nov.</title>
        <authorList>
            <person name="Choi A."/>
            <person name="Baek K."/>
        </authorList>
    </citation>
    <scope>NUCLEOTIDE SEQUENCE [LARGE SCALE GENOMIC DNA]</scope>
    <source>
        <strain evidence="1 2">NMCR1094</strain>
    </source>
</reference>
<evidence type="ECO:0000313" key="2">
    <source>
        <dbReference type="Proteomes" id="UP000298588"/>
    </source>
</evidence>
<dbReference type="OrthoDB" id="7108001at2"/>
<gene>
    <name evidence="1" type="ORF">E8L99_07530</name>
</gene>
<dbReference type="AlphaFoldDB" id="A0A4D7QEN5"/>
<evidence type="ECO:0000313" key="1">
    <source>
        <dbReference type="EMBL" id="QCK85628.1"/>
    </source>
</evidence>
<dbReference type="EMBL" id="CP039865">
    <property type="protein sequence ID" value="QCK85628.1"/>
    <property type="molecule type" value="Genomic_DNA"/>
</dbReference>
<name>A0A4D7QEN5_9HYPH</name>
<dbReference type="Proteomes" id="UP000298588">
    <property type="component" value="Chromosome"/>
</dbReference>
<keyword evidence="2" id="KW-1185">Reference proteome</keyword>
<proteinExistence type="predicted"/>
<protein>
    <submittedName>
        <fullName evidence="1">Uncharacterized protein</fullName>
    </submittedName>
</protein>
<organism evidence="1 2">
    <name type="scientific">Phreatobacter aquaticus</name>
    <dbReference type="NCBI Taxonomy" id="2570229"/>
    <lineage>
        <taxon>Bacteria</taxon>
        <taxon>Pseudomonadati</taxon>
        <taxon>Pseudomonadota</taxon>
        <taxon>Alphaproteobacteria</taxon>
        <taxon>Hyphomicrobiales</taxon>
        <taxon>Phreatobacteraceae</taxon>
        <taxon>Phreatobacter</taxon>
    </lineage>
</organism>
<accession>A0A4D7QEN5</accession>
<dbReference type="RefSeq" id="WP_137098962.1">
    <property type="nucleotide sequence ID" value="NZ_CP039865.1"/>
</dbReference>
<sequence length="299" mass="33851">MKTPKRALAIHGLLNWFHPTYLRIKQMEDPSTFPPSSDKIRIKLPKTGISEKFQAGKSYHSRLLAMPDSELFSLYLAHYNERRANLEREHWSNVPPATAAPETYDHWSKAAYWSADEAAALLVARNPSELTRETAEKSREQSSVLRSFLAVRDLIERSLKAGQIDEKKEPNNYLEWAKRNGINIPAGLEEAVVAQGHRVADWKGICERQSNEIFHLNARIALLELANSDSPPGMRERDSMLKMIIGMAIKGYAYNPKASRSPITQEISGDLDRLGISLDSDTIRKYLNDAKELLPGRTK</sequence>
<dbReference type="KEGG" id="paqt:E8L99_07530"/>